<dbReference type="AlphaFoldDB" id="A0A7S7NRI0"/>
<gene>
    <name evidence="12" type="ORF">IRI77_35440</name>
</gene>
<evidence type="ECO:0000256" key="6">
    <source>
        <dbReference type="ARBA" id="ARBA00022827"/>
    </source>
</evidence>
<keyword evidence="3 10" id="KW-0285">Flavoprotein</keyword>
<evidence type="ECO:0000256" key="3">
    <source>
        <dbReference type="ARBA" id="ARBA00022630"/>
    </source>
</evidence>
<evidence type="ECO:0000313" key="13">
    <source>
        <dbReference type="Proteomes" id="UP000593892"/>
    </source>
</evidence>
<dbReference type="PANTHER" id="PTHR30040">
    <property type="entry name" value="THIAMINE BIOSYNTHESIS LIPOPROTEIN APBE"/>
    <property type="match status" value="1"/>
</dbReference>
<keyword evidence="5 10" id="KW-0479">Metal-binding</keyword>
<evidence type="ECO:0000256" key="11">
    <source>
        <dbReference type="PIRSR" id="PIRSR006268-2"/>
    </source>
</evidence>
<feature type="binding site" evidence="11">
    <location>
        <position position="253"/>
    </location>
    <ligand>
        <name>Mg(2+)</name>
        <dbReference type="ChEBI" id="CHEBI:18420"/>
    </ligand>
</feature>
<evidence type="ECO:0000256" key="1">
    <source>
        <dbReference type="ARBA" id="ARBA00011955"/>
    </source>
</evidence>
<dbReference type="GO" id="GO:0046872">
    <property type="term" value="F:metal ion binding"/>
    <property type="evidence" value="ECO:0007669"/>
    <property type="project" value="UniProtKB-UniRule"/>
</dbReference>
<comment type="similarity">
    <text evidence="10">Belongs to the ApbE family.</text>
</comment>
<dbReference type="RefSeq" id="WP_194449637.1">
    <property type="nucleotide sequence ID" value="NZ_CP063849.1"/>
</dbReference>
<dbReference type="EC" id="2.7.1.180" evidence="1 10"/>
<proteinExistence type="inferred from homology"/>
<sequence>MACEFSTLFPGRTTHAVDAGCAALDEVDRLEDLLSIYRDDSEMSRLNRCRSNEYTTVPEVYEVIRLAAGLWAETGGGFDMAVAPLVRIWGFFRGPRRVPSDAEIEQALALCGSRHLYFPKTEWTLGFRRPGIEFNPGAIGKGYAIDRAIRLMWNHFGIRCALMQAGQSSLYGLGAPAGAPRGWNVDIGDPFGSTRPLARVYLRNRGLGTSGAANQYFEVNGLRYGHILDPRTGRPAGQLASATAVARSSAEADALSTAFFVMGTEWVRSFCETHRAIGAVLVPLKTDKPARGPIVLGAADVEVSA</sequence>
<evidence type="ECO:0000256" key="10">
    <source>
        <dbReference type="PIRNR" id="PIRNR006268"/>
    </source>
</evidence>
<dbReference type="SUPFAM" id="SSF143631">
    <property type="entry name" value="ApbE-like"/>
    <property type="match status" value="1"/>
</dbReference>
<keyword evidence="6 10" id="KW-0274">FAD</keyword>
<evidence type="ECO:0000256" key="8">
    <source>
        <dbReference type="ARBA" id="ARBA00031306"/>
    </source>
</evidence>
<keyword evidence="4 10" id="KW-0808">Transferase</keyword>
<dbReference type="InterPro" id="IPR003374">
    <property type="entry name" value="ApbE-like_sf"/>
</dbReference>
<evidence type="ECO:0000256" key="2">
    <source>
        <dbReference type="ARBA" id="ARBA00016337"/>
    </source>
</evidence>
<feature type="binding site" evidence="11">
    <location>
        <position position="138"/>
    </location>
    <ligand>
        <name>Mg(2+)</name>
        <dbReference type="ChEBI" id="CHEBI:18420"/>
    </ligand>
</feature>
<evidence type="ECO:0000256" key="7">
    <source>
        <dbReference type="ARBA" id="ARBA00022842"/>
    </source>
</evidence>
<keyword evidence="7 10" id="KW-0460">Magnesium</keyword>
<evidence type="ECO:0000256" key="5">
    <source>
        <dbReference type="ARBA" id="ARBA00022723"/>
    </source>
</evidence>
<dbReference type="Gene3D" id="3.10.520.10">
    <property type="entry name" value="ApbE-like domains"/>
    <property type="match status" value="1"/>
</dbReference>
<comment type="catalytic activity">
    <reaction evidence="9 10">
        <text>L-threonyl-[protein] + FAD = FMN-L-threonyl-[protein] + AMP + H(+)</text>
        <dbReference type="Rhea" id="RHEA:36847"/>
        <dbReference type="Rhea" id="RHEA-COMP:11060"/>
        <dbReference type="Rhea" id="RHEA-COMP:11061"/>
        <dbReference type="ChEBI" id="CHEBI:15378"/>
        <dbReference type="ChEBI" id="CHEBI:30013"/>
        <dbReference type="ChEBI" id="CHEBI:57692"/>
        <dbReference type="ChEBI" id="CHEBI:74257"/>
        <dbReference type="ChEBI" id="CHEBI:456215"/>
        <dbReference type="EC" id="2.7.1.180"/>
    </reaction>
</comment>
<dbReference type="Proteomes" id="UP000593892">
    <property type="component" value="Chromosome"/>
</dbReference>
<accession>A0A7S7NRI0</accession>
<reference evidence="12 13" key="1">
    <citation type="submission" date="2020-10" db="EMBL/GenBank/DDBJ databases">
        <title>Complete genome sequence of Paludibaculum fermentans P105T, a facultatively anaerobic acidobacterium capable of dissimilatory Fe(III) reduction.</title>
        <authorList>
            <person name="Dedysh S.N."/>
            <person name="Beletsky A.V."/>
            <person name="Kulichevskaya I.S."/>
            <person name="Mardanov A.V."/>
            <person name="Ravin N.V."/>
        </authorList>
    </citation>
    <scope>NUCLEOTIDE SEQUENCE [LARGE SCALE GENOMIC DNA]</scope>
    <source>
        <strain evidence="12 13">P105</strain>
    </source>
</reference>
<evidence type="ECO:0000256" key="9">
    <source>
        <dbReference type="ARBA" id="ARBA00048540"/>
    </source>
</evidence>
<feature type="binding site" evidence="11">
    <location>
        <position position="257"/>
    </location>
    <ligand>
        <name>Mg(2+)</name>
        <dbReference type="ChEBI" id="CHEBI:18420"/>
    </ligand>
</feature>
<dbReference type="KEGG" id="pfer:IRI77_35440"/>
<comment type="cofactor">
    <cofactor evidence="11">
        <name>Mg(2+)</name>
        <dbReference type="ChEBI" id="CHEBI:18420"/>
    </cofactor>
    <cofactor evidence="11">
        <name>Mn(2+)</name>
        <dbReference type="ChEBI" id="CHEBI:29035"/>
    </cofactor>
    <text evidence="11">Magnesium. Can also use manganese.</text>
</comment>
<evidence type="ECO:0000256" key="4">
    <source>
        <dbReference type="ARBA" id="ARBA00022679"/>
    </source>
</evidence>
<dbReference type="EMBL" id="CP063849">
    <property type="protein sequence ID" value="QOY87974.1"/>
    <property type="molecule type" value="Genomic_DNA"/>
</dbReference>
<organism evidence="12 13">
    <name type="scientific">Paludibaculum fermentans</name>
    <dbReference type="NCBI Taxonomy" id="1473598"/>
    <lineage>
        <taxon>Bacteria</taxon>
        <taxon>Pseudomonadati</taxon>
        <taxon>Acidobacteriota</taxon>
        <taxon>Terriglobia</taxon>
        <taxon>Bryobacterales</taxon>
        <taxon>Bryobacteraceae</taxon>
        <taxon>Paludibaculum</taxon>
    </lineage>
</organism>
<keyword evidence="13" id="KW-1185">Reference proteome</keyword>
<dbReference type="PANTHER" id="PTHR30040:SF2">
    <property type="entry name" value="FAD:PROTEIN FMN TRANSFERASE"/>
    <property type="match status" value="1"/>
</dbReference>
<protein>
    <recommendedName>
        <fullName evidence="2 10">FAD:protein FMN transferase</fullName>
        <ecNumber evidence="1 10">2.7.1.180</ecNumber>
    </recommendedName>
    <alternativeName>
        <fullName evidence="8 10">Flavin transferase</fullName>
    </alternativeName>
</protein>
<name>A0A7S7NRI0_PALFE</name>
<dbReference type="PIRSF" id="PIRSF006268">
    <property type="entry name" value="ApbE"/>
    <property type="match status" value="1"/>
</dbReference>
<dbReference type="GO" id="GO:0016740">
    <property type="term" value="F:transferase activity"/>
    <property type="evidence" value="ECO:0007669"/>
    <property type="project" value="UniProtKB-UniRule"/>
</dbReference>
<evidence type="ECO:0000313" key="12">
    <source>
        <dbReference type="EMBL" id="QOY87974.1"/>
    </source>
</evidence>
<dbReference type="InterPro" id="IPR024932">
    <property type="entry name" value="ApbE"/>
</dbReference>
<dbReference type="Pfam" id="PF02424">
    <property type="entry name" value="ApbE"/>
    <property type="match status" value="1"/>
</dbReference>